<gene>
    <name evidence="1" type="ORF">ANE_LOCUS19548</name>
</gene>
<protein>
    <submittedName>
        <fullName evidence="1">Uncharacterized protein</fullName>
    </submittedName>
</protein>
<reference evidence="1" key="1">
    <citation type="submission" date="2019-07" db="EMBL/GenBank/DDBJ databases">
        <authorList>
            <person name="Dittberner H."/>
        </authorList>
    </citation>
    <scope>NUCLEOTIDE SEQUENCE [LARGE SCALE GENOMIC DNA]</scope>
</reference>
<accession>A0A565C605</accession>
<name>A0A565C605_9BRAS</name>
<keyword evidence="2" id="KW-1185">Reference proteome</keyword>
<evidence type="ECO:0000313" key="2">
    <source>
        <dbReference type="Proteomes" id="UP000489600"/>
    </source>
</evidence>
<dbReference type="AlphaFoldDB" id="A0A565C605"/>
<sequence length="66" mass="7298">MEVIGLDRLYATGQKEAISINFNIFIEDPSLKVTDAALYQSLSVFPLVRNCICGKEPYDSAASQEN</sequence>
<organism evidence="1 2">
    <name type="scientific">Arabis nemorensis</name>
    <dbReference type="NCBI Taxonomy" id="586526"/>
    <lineage>
        <taxon>Eukaryota</taxon>
        <taxon>Viridiplantae</taxon>
        <taxon>Streptophyta</taxon>
        <taxon>Embryophyta</taxon>
        <taxon>Tracheophyta</taxon>
        <taxon>Spermatophyta</taxon>
        <taxon>Magnoliopsida</taxon>
        <taxon>eudicotyledons</taxon>
        <taxon>Gunneridae</taxon>
        <taxon>Pentapetalae</taxon>
        <taxon>rosids</taxon>
        <taxon>malvids</taxon>
        <taxon>Brassicales</taxon>
        <taxon>Brassicaceae</taxon>
        <taxon>Arabideae</taxon>
        <taxon>Arabis</taxon>
    </lineage>
</organism>
<proteinExistence type="predicted"/>
<dbReference type="Proteomes" id="UP000489600">
    <property type="component" value="Unassembled WGS sequence"/>
</dbReference>
<dbReference type="EMBL" id="CABITT030000006">
    <property type="protein sequence ID" value="VVB09104.1"/>
    <property type="molecule type" value="Genomic_DNA"/>
</dbReference>
<comment type="caution">
    <text evidence="1">The sequence shown here is derived from an EMBL/GenBank/DDBJ whole genome shotgun (WGS) entry which is preliminary data.</text>
</comment>
<evidence type="ECO:0000313" key="1">
    <source>
        <dbReference type="EMBL" id="VVB09104.1"/>
    </source>
</evidence>